<gene>
    <name evidence="2" type="primary">PH01B031C15.2</name>
</gene>
<sequence length="246" mass="27095">MTFYRGVRRLAGFPLIHVEFGTQAKQSIIQLILPRWTKFSAKVLIAHPPSLDKQSISTQLHKKSITWSRRREGGGAAAGGAREDELNYTSKASPGRAGGAREDRRRSYSRQREGGTEEELQPAAQGRRSCSRRLLSQILNHSITPLARKAARPRAVVAATVEVPGAPMLMRGYADDVTSRGRGSMKLQWTTVMLSSKTFYSSLVAFNFSKRDGAAPEAMVSGSDTKCCGRWLGMDPRTESRTLALI</sequence>
<feature type="region of interest" description="Disordered" evidence="1">
    <location>
        <begin position="69"/>
        <end position="128"/>
    </location>
</feature>
<accession>L0P1S3</accession>
<evidence type="ECO:0000313" key="2">
    <source>
        <dbReference type="EMBL" id="CCI55419.1"/>
    </source>
</evidence>
<dbReference type="AlphaFoldDB" id="L0P1S3"/>
<protein>
    <submittedName>
        <fullName evidence="2">PH01B031C15.2 protein</fullName>
    </submittedName>
</protein>
<feature type="compositionally biased region" description="Basic and acidic residues" evidence="1">
    <location>
        <begin position="99"/>
        <end position="115"/>
    </location>
</feature>
<organism evidence="2">
    <name type="scientific">Phyllostachys edulis</name>
    <name type="common">Tortoise shell bamboo</name>
    <name type="synonym">Bambusa edulis</name>
    <dbReference type="NCBI Taxonomy" id="38705"/>
    <lineage>
        <taxon>Eukaryota</taxon>
        <taxon>Viridiplantae</taxon>
        <taxon>Streptophyta</taxon>
        <taxon>Embryophyta</taxon>
        <taxon>Tracheophyta</taxon>
        <taxon>Spermatophyta</taxon>
        <taxon>Magnoliopsida</taxon>
        <taxon>Liliopsida</taxon>
        <taxon>Poales</taxon>
        <taxon>Poaceae</taxon>
        <taxon>BOP clade</taxon>
        <taxon>Bambusoideae</taxon>
        <taxon>Arundinarodae</taxon>
        <taxon>Arundinarieae</taxon>
        <taxon>Arundinariinae</taxon>
        <taxon>Phyllostachys</taxon>
    </lineage>
</organism>
<dbReference type="EMBL" id="FO203444">
    <property type="protein sequence ID" value="CCI55419.1"/>
    <property type="molecule type" value="Genomic_DNA"/>
</dbReference>
<evidence type="ECO:0000256" key="1">
    <source>
        <dbReference type="SAM" id="MobiDB-lite"/>
    </source>
</evidence>
<name>L0P1S3_PHYED</name>
<reference evidence="2" key="1">
    <citation type="submission" date="2012-05" db="EMBL/GenBank/DDBJ databases">
        <authorList>
            <person name="Han B."/>
            <person name="Lu Y."/>
            <person name="Feng Q."/>
            <person name="Zhao Q."/>
            <person name="Lu T.T."/>
            <person name="Li Y."/>
            <person name="Liu K.Y."/>
            <person name="Huang X.H."/>
            <person name="Fan D.L."/>
            <person name="Weng Q.J."/>
            <person name="Zhang L."/>
            <person name="Lu Y.Q."/>
            <person name="Guo Y.L."/>
            <person name="Li W.J."/>
            <person name="Zhou C.C."/>
            <person name="Lu H.Y."/>
            <person name="Huang T."/>
            <person name="Zhu C.R."/>
            <person name="Zhao Y."/>
            <person name="Hu T."/>
            <person name="Yao N."/>
        </authorList>
    </citation>
    <scope>NUCLEOTIDE SEQUENCE</scope>
</reference>
<proteinExistence type="predicted"/>